<accession>A0AAD4MX14</accession>
<keyword evidence="2" id="KW-1185">Reference proteome</keyword>
<reference evidence="1" key="1">
    <citation type="submission" date="2022-01" db="EMBL/GenBank/DDBJ databases">
        <title>Genome Sequence Resource for Two Populations of Ditylenchus destructor, the Migratory Endoparasitic Phytonematode.</title>
        <authorList>
            <person name="Zhang H."/>
            <person name="Lin R."/>
            <person name="Xie B."/>
        </authorList>
    </citation>
    <scope>NUCLEOTIDE SEQUENCE</scope>
    <source>
        <strain evidence="1">BazhouSP</strain>
    </source>
</reference>
<protein>
    <submittedName>
        <fullName evidence="1">Uncharacterized protein</fullName>
    </submittedName>
</protein>
<sequence>MEFVPERPLAIFTTLTKKKLKTKTTTLPLYKLQWNVTYSLADFMKTDDREEQPVIVRRNKSLETFDDSSKFFLWTAITCRPSINGNLRWNRLLKLVR</sequence>
<dbReference type="EMBL" id="JAKKPZ010000072">
    <property type="protein sequence ID" value="KAI1704137.1"/>
    <property type="molecule type" value="Genomic_DNA"/>
</dbReference>
<dbReference type="Proteomes" id="UP001201812">
    <property type="component" value="Unassembled WGS sequence"/>
</dbReference>
<gene>
    <name evidence="1" type="ORF">DdX_14502</name>
</gene>
<evidence type="ECO:0000313" key="1">
    <source>
        <dbReference type="EMBL" id="KAI1704137.1"/>
    </source>
</evidence>
<evidence type="ECO:0000313" key="2">
    <source>
        <dbReference type="Proteomes" id="UP001201812"/>
    </source>
</evidence>
<dbReference type="AlphaFoldDB" id="A0AAD4MX14"/>
<name>A0AAD4MX14_9BILA</name>
<comment type="caution">
    <text evidence="1">The sequence shown here is derived from an EMBL/GenBank/DDBJ whole genome shotgun (WGS) entry which is preliminary data.</text>
</comment>
<proteinExistence type="predicted"/>
<organism evidence="1 2">
    <name type="scientific">Ditylenchus destructor</name>
    <dbReference type="NCBI Taxonomy" id="166010"/>
    <lineage>
        <taxon>Eukaryota</taxon>
        <taxon>Metazoa</taxon>
        <taxon>Ecdysozoa</taxon>
        <taxon>Nematoda</taxon>
        <taxon>Chromadorea</taxon>
        <taxon>Rhabditida</taxon>
        <taxon>Tylenchina</taxon>
        <taxon>Tylenchomorpha</taxon>
        <taxon>Sphaerularioidea</taxon>
        <taxon>Anguinidae</taxon>
        <taxon>Anguininae</taxon>
        <taxon>Ditylenchus</taxon>
    </lineage>
</organism>